<dbReference type="Proteomes" id="UP000533639">
    <property type="component" value="Unassembled WGS sequence"/>
</dbReference>
<reference evidence="2 3" key="1">
    <citation type="submission" date="2020-06" db="EMBL/GenBank/DDBJ databases">
        <authorList>
            <person name="Criscuolo A."/>
        </authorList>
    </citation>
    <scope>NUCLEOTIDE SEQUENCE [LARGE SCALE GENOMIC DNA]</scope>
    <source>
        <strain evidence="2">PXU-55</strain>
    </source>
</reference>
<evidence type="ECO:0000313" key="3">
    <source>
        <dbReference type="Proteomes" id="UP000533639"/>
    </source>
</evidence>
<proteinExistence type="predicted"/>
<protein>
    <recommendedName>
        <fullName evidence="1">SnoaL-like domain-containing protein</fullName>
    </recommendedName>
</protein>
<evidence type="ECO:0000313" key="2">
    <source>
        <dbReference type="EMBL" id="CAC9974657.1"/>
    </source>
</evidence>
<keyword evidence="3" id="KW-1185">Reference proteome</keyword>
<dbReference type="RefSeq" id="WP_180857822.1">
    <property type="nucleotide sequence ID" value="NZ_CAIJDE010000043.1"/>
</dbReference>
<sequence>MNLPEVIKDLVNAQNNFDSTAYANCFSETAIAFDEGKNHTGKTEIKSWIEESNKKYKSVMKPLEYTENGNTSVLSAECSGTFEGSPIVLQFHFEIADGKIQHLKVTG</sequence>
<dbReference type="EMBL" id="CAIJDE010000043">
    <property type="protein sequence ID" value="CAC9974657.1"/>
    <property type="molecule type" value="Genomic_DNA"/>
</dbReference>
<feature type="domain" description="SnoaL-like" evidence="1">
    <location>
        <begin position="8"/>
        <end position="101"/>
    </location>
</feature>
<dbReference type="InterPro" id="IPR032710">
    <property type="entry name" value="NTF2-like_dom_sf"/>
</dbReference>
<dbReference type="Pfam" id="PF12680">
    <property type="entry name" value="SnoaL_2"/>
    <property type="match status" value="1"/>
</dbReference>
<accession>A0A9N8P226</accession>
<dbReference type="SUPFAM" id="SSF54427">
    <property type="entry name" value="NTF2-like"/>
    <property type="match status" value="1"/>
</dbReference>
<dbReference type="AlphaFoldDB" id="A0A9N8P226"/>
<comment type="caution">
    <text evidence="2">The sequence shown here is derived from an EMBL/GenBank/DDBJ whole genome shotgun (WGS) entry which is preliminary data.</text>
</comment>
<name>A0A9N8P226_9FLAO</name>
<organism evidence="2 3">
    <name type="scientific">Flavobacterium panici</name>
    <dbReference type="NCBI Taxonomy" id="2654843"/>
    <lineage>
        <taxon>Bacteria</taxon>
        <taxon>Pseudomonadati</taxon>
        <taxon>Bacteroidota</taxon>
        <taxon>Flavobacteriia</taxon>
        <taxon>Flavobacteriales</taxon>
        <taxon>Flavobacteriaceae</taxon>
        <taxon>Flavobacterium</taxon>
    </lineage>
</organism>
<evidence type="ECO:0000259" key="1">
    <source>
        <dbReference type="Pfam" id="PF12680"/>
    </source>
</evidence>
<gene>
    <name evidence="2" type="ORF">FLAPXU55_02354</name>
</gene>
<dbReference type="InterPro" id="IPR037401">
    <property type="entry name" value="SnoaL-like"/>
</dbReference>
<dbReference type="Gene3D" id="3.10.450.50">
    <property type="match status" value="1"/>
</dbReference>